<keyword evidence="2" id="KW-1185">Reference proteome</keyword>
<protein>
    <submittedName>
        <fullName evidence="1">SRPBCC family protein</fullName>
    </submittedName>
</protein>
<name>A0ABS7QYG9_9ACTN</name>
<dbReference type="SUPFAM" id="SSF55961">
    <property type="entry name" value="Bet v1-like"/>
    <property type="match status" value="1"/>
</dbReference>
<sequence>MALFRITRRTPLTAAEAWRRVTDWERHAAPVPLTAITVTTAPPTGPGTRFTARTSVGPVGFDDPMEVTRWQPPRDGGPGLCRLDKRGSVVTGWAEIEVRPGVNGSIVQWREDLRVAALPSAFDGATAWSGRLLFGRVLGRLLAG</sequence>
<dbReference type="Gene3D" id="3.30.530.20">
    <property type="match status" value="1"/>
</dbReference>
<dbReference type="EMBL" id="JAINVZ010000023">
    <property type="protein sequence ID" value="MBY8888265.1"/>
    <property type="molecule type" value="Genomic_DNA"/>
</dbReference>
<organism evidence="1 2">
    <name type="scientific">Streptantibioticus parmotrematis</name>
    <dbReference type="NCBI Taxonomy" id="2873249"/>
    <lineage>
        <taxon>Bacteria</taxon>
        <taxon>Bacillati</taxon>
        <taxon>Actinomycetota</taxon>
        <taxon>Actinomycetes</taxon>
        <taxon>Kitasatosporales</taxon>
        <taxon>Streptomycetaceae</taxon>
        <taxon>Streptantibioticus</taxon>
    </lineage>
</organism>
<proteinExistence type="predicted"/>
<reference evidence="1 2" key="1">
    <citation type="submission" date="2021-08" db="EMBL/GenBank/DDBJ databases">
        <title>Streptomyces sp. PTM05 isolated from lichen.</title>
        <authorList>
            <person name="Somphong A."/>
            <person name="Phongsopitanun W."/>
            <person name="Tanasupawat S."/>
        </authorList>
    </citation>
    <scope>NUCLEOTIDE SEQUENCE [LARGE SCALE GENOMIC DNA]</scope>
    <source>
        <strain evidence="1 2">Ptm05</strain>
    </source>
</reference>
<evidence type="ECO:0000313" key="2">
    <source>
        <dbReference type="Proteomes" id="UP001198565"/>
    </source>
</evidence>
<dbReference type="InterPro" id="IPR023393">
    <property type="entry name" value="START-like_dom_sf"/>
</dbReference>
<dbReference type="Proteomes" id="UP001198565">
    <property type="component" value="Unassembled WGS sequence"/>
</dbReference>
<dbReference type="RefSeq" id="WP_222980998.1">
    <property type="nucleotide sequence ID" value="NZ_JAINVZ010000023.1"/>
</dbReference>
<accession>A0ABS7QYG9</accession>
<evidence type="ECO:0000313" key="1">
    <source>
        <dbReference type="EMBL" id="MBY8888265.1"/>
    </source>
</evidence>
<gene>
    <name evidence="1" type="ORF">K7472_26000</name>
</gene>
<comment type="caution">
    <text evidence="1">The sequence shown here is derived from an EMBL/GenBank/DDBJ whole genome shotgun (WGS) entry which is preliminary data.</text>
</comment>